<evidence type="ECO:0000259" key="3">
    <source>
        <dbReference type="Pfam" id="PF05368"/>
    </source>
</evidence>
<dbReference type="SUPFAM" id="SSF51735">
    <property type="entry name" value="NAD(P)-binding Rossmann-fold domains"/>
    <property type="match status" value="1"/>
</dbReference>
<dbReference type="InterPro" id="IPR036291">
    <property type="entry name" value="NAD(P)-bd_dom_sf"/>
</dbReference>
<name>A0ABR6BCU6_9PSEU</name>
<dbReference type="Pfam" id="PF05368">
    <property type="entry name" value="NmrA"/>
    <property type="match status" value="1"/>
</dbReference>
<dbReference type="PANTHER" id="PTHR42748">
    <property type="entry name" value="NITROGEN METABOLITE REPRESSION PROTEIN NMRA FAMILY MEMBER"/>
    <property type="match status" value="1"/>
</dbReference>
<comment type="caution">
    <text evidence="4">The sequence shown here is derived from an EMBL/GenBank/DDBJ whole genome shotgun (WGS) entry which is preliminary data.</text>
</comment>
<comment type="similarity">
    <text evidence="1">Belongs to the NmrA-type oxidoreductase family.</text>
</comment>
<accession>A0ABR6BCU6</accession>
<proteinExistence type="inferred from homology"/>
<dbReference type="InterPro" id="IPR008030">
    <property type="entry name" value="NmrA-like"/>
</dbReference>
<dbReference type="InterPro" id="IPR051164">
    <property type="entry name" value="NmrA-like_oxidored"/>
</dbReference>
<dbReference type="Gene3D" id="3.40.50.720">
    <property type="entry name" value="NAD(P)-binding Rossmann-like Domain"/>
    <property type="match status" value="1"/>
</dbReference>
<evidence type="ECO:0000256" key="2">
    <source>
        <dbReference type="ARBA" id="ARBA00022857"/>
    </source>
</evidence>
<dbReference type="EMBL" id="JACJID010000001">
    <property type="protein sequence ID" value="MBA8924546.1"/>
    <property type="molecule type" value="Genomic_DNA"/>
</dbReference>
<organism evidence="4 5">
    <name type="scientific">Kutzneria viridogrisea</name>
    <dbReference type="NCBI Taxonomy" id="47990"/>
    <lineage>
        <taxon>Bacteria</taxon>
        <taxon>Bacillati</taxon>
        <taxon>Actinomycetota</taxon>
        <taxon>Actinomycetes</taxon>
        <taxon>Pseudonocardiales</taxon>
        <taxon>Pseudonocardiaceae</taxon>
        <taxon>Kutzneria</taxon>
    </lineage>
</organism>
<keyword evidence="2" id="KW-0521">NADP</keyword>
<feature type="domain" description="NmrA-like" evidence="3">
    <location>
        <begin position="2"/>
        <end position="293"/>
    </location>
</feature>
<dbReference type="Gene3D" id="3.90.25.10">
    <property type="entry name" value="UDP-galactose 4-epimerase, domain 1"/>
    <property type="match status" value="1"/>
</dbReference>
<protein>
    <submittedName>
        <fullName evidence="4">Uncharacterized protein YbjT (DUF2867 family)</fullName>
    </submittedName>
</protein>
<keyword evidence="5" id="KW-1185">Reference proteome</keyword>
<reference evidence="4 5" key="1">
    <citation type="submission" date="2020-08" db="EMBL/GenBank/DDBJ databases">
        <title>Genomic Encyclopedia of Archaeal and Bacterial Type Strains, Phase II (KMG-II): from individual species to whole genera.</title>
        <authorList>
            <person name="Goeker M."/>
        </authorList>
    </citation>
    <scope>NUCLEOTIDE SEQUENCE [LARGE SCALE GENOMIC DNA]</scope>
    <source>
        <strain evidence="4 5">DSM 43850</strain>
    </source>
</reference>
<dbReference type="RefSeq" id="WP_182836821.1">
    <property type="nucleotide sequence ID" value="NZ_BAAABQ010000001.1"/>
</dbReference>
<dbReference type="Proteomes" id="UP000517916">
    <property type="component" value="Unassembled WGS sequence"/>
</dbReference>
<dbReference type="PANTHER" id="PTHR42748:SF7">
    <property type="entry name" value="NMRA LIKE REDOX SENSOR 1-RELATED"/>
    <property type="match status" value="1"/>
</dbReference>
<gene>
    <name evidence="4" type="ORF">BC739_001743</name>
</gene>
<evidence type="ECO:0000313" key="4">
    <source>
        <dbReference type="EMBL" id="MBA8924546.1"/>
    </source>
</evidence>
<evidence type="ECO:0000256" key="1">
    <source>
        <dbReference type="ARBA" id="ARBA00006328"/>
    </source>
</evidence>
<evidence type="ECO:0000313" key="5">
    <source>
        <dbReference type="Proteomes" id="UP000517916"/>
    </source>
</evidence>
<sequence length="321" mass="34651">MSGRILVIGGTGTMGARVVARLLTTTLSTVTVLSRSPDSPRVRALAESGGDRVIVRPGNLDDPNSIRDAMRGVGWVFCNTDFFATASVPGEIGQGITALEAARDAGVERFVYSSLDSAAALTGGTIPVPHFDAKAAVAAWITAQRSDEMMRQTVDGWFTKHVSVLTTAPYYENLTTRLAPARGRLSDGRDGLIFTLPLGDSGRYPLIGLDDIAWFADFMLHSWQSWGARDLAVAADSLTGHQIARTVEDVTGTPAEYVELPLDVLQASIPGVGHDYAAMARFIQHHDLVTETRDLPMLRRIHPEIRTFADWLRASGAFTTG</sequence>